<comment type="caution">
    <text evidence="2">The sequence shown here is derived from an EMBL/GenBank/DDBJ whole genome shotgun (WGS) entry which is preliminary data.</text>
</comment>
<reference evidence="2 3" key="1">
    <citation type="submission" date="2021-06" db="EMBL/GenBank/DDBJ databases">
        <title>Caerostris extrusa draft genome.</title>
        <authorList>
            <person name="Kono N."/>
            <person name="Arakawa K."/>
        </authorList>
    </citation>
    <scope>NUCLEOTIDE SEQUENCE [LARGE SCALE GENOMIC DNA]</scope>
</reference>
<evidence type="ECO:0000313" key="2">
    <source>
        <dbReference type="EMBL" id="GIY40987.1"/>
    </source>
</evidence>
<organism evidence="2 3">
    <name type="scientific">Caerostris extrusa</name>
    <name type="common">Bark spider</name>
    <name type="synonym">Caerostris bankana</name>
    <dbReference type="NCBI Taxonomy" id="172846"/>
    <lineage>
        <taxon>Eukaryota</taxon>
        <taxon>Metazoa</taxon>
        <taxon>Ecdysozoa</taxon>
        <taxon>Arthropoda</taxon>
        <taxon>Chelicerata</taxon>
        <taxon>Arachnida</taxon>
        <taxon>Araneae</taxon>
        <taxon>Araneomorphae</taxon>
        <taxon>Entelegynae</taxon>
        <taxon>Araneoidea</taxon>
        <taxon>Araneidae</taxon>
        <taxon>Caerostris</taxon>
    </lineage>
</organism>
<protein>
    <submittedName>
        <fullName evidence="2">Uncharacterized protein</fullName>
    </submittedName>
</protein>
<dbReference type="Proteomes" id="UP001054945">
    <property type="component" value="Unassembled WGS sequence"/>
</dbReference>
<evidence type="ECO:0000313" key="3">
    <source>
        <dbReference type="Proteomes" id="UP001054945"/>
    </source>
</evidence>
<sequence>MTVRKKKADADEREREQMSNQPFDKLVVEPEGVAENAAPEPENAAPEPENAAVAAFGINLINDPVEMDVENLEHDALDEKPLDAELVEEAVLAALDPIAEAALNHGAHSVNAPALDPIAEAALAHGAHSVNAPGLDLAAEDDLELAPELKAYTEYYPDKKYAVDENGDEIYARTSEGDEVYLKIDNQYVFAKKTIKYSDKEPAKEVYYAALDRNGLVKYPTDLETGRPIFPKGPMGGEIYVFHPKTNERIYPTAYGRMIYAIYPNGDEFLLKKSAGFMYARNNQHGELYPKRANGDEYYFNNGSKEVAARDEHGNYYYAKTSKNCEVYPKEFY</sequence>
<keyword evidence="3" id="KW-1185">Reference proteome</keyword>
<accession>A0AAV4T6C8</accession>
<feature type="compositionally biased region" description="Low complexity" evidence="1">
    <location>
        <begin position="29"/>
        <end position="46"/>
    </location>
</feature>
<dbReference type="EMBL" id="BPLR01010684">
    <property type="protein sequence ID" value="GIY40987.1"/>
    <property type="molecule type" value="Genomic_DNA"/>
</dbReference>
<proteinExistence type="predicted"/>
<name>A0AAV4T6C8_CAEEX</name>
<dbReference type="AlphaFoldDB" id="A0AAV4T6C8"/>
<gene>
    <name evidence="2" type="ORF">CEXT_533451</name>
</gene>
<feature type="compositionally biased region" description="Basic and acidic residues" evidence="1">
    <location>
        <begin position="8"/>
        <end position="17"/>
    </location>
</feature>
<feature type="region of interest" description="Disordered" evidence="1">
    <location>
        <begin position="1"/>
        <end position="46"/>
    </location>
</feature>
<evidence type="ECO:0000256" key="1">
    <source>
        <dbReference type="SAM" id="MobiDB-lite"/>
    </source>
</evidence>